<organism evidence="3 4">
    <name type="scientific">Helicobacter pylori</name>
    <name type="common">Campylobacter pylori</name>
    <dbReference type="NCBI Taxonomy" id="210"/>
    <lineage>
        <taxon>Bacteria</taxon>
        <taxon>Pseudomonadati</taxon>
        <taxon>Campylobacterota</taxon>
        <taxon>Epsilonproteobacteria</taxon>
        <taxon>Campylobacterales</taxon>
        <taxon>Helicobacteraceae</taxon>
        <taxon>Helicobacter</taxon>
    </lineage>
</organism>
<name>A0AB36KCH5_HELPX</name>
<feature type="non-terminal residue" evidence="3">
    <location>
        <position position="1"/>
    </location>
</feature>
<proteinExistence type="predicted"/>
<evidence type="ECO:0000313" key="1">
    <source>
        <dbReference type="EMBL" id="OOP94467.1"/>
    </source>
</evidence>
<protein>
    <submittedName>
        <fullName evidence="3">Restriction endonuclease subunit M</fullName>
    </submittedName>
</protein>
<keyword evidence="3" id="KW-0378">Hydrolase</keyword>
<keyword evidence="3" id="KW-0255">Endonuclease</keyword>
<dbReference type="Proteomes" id="UP000318399">
    <property type="component" value="Unassembled WGS sequence"/>
</dbReference>
<evidence type="ECO:0000313" key="4">
    <source>
        <dbReference type="Proteomes" id="UP000318399"/>
    </source>
</evidence>
<accession>A0AB36KCH5</accession>
<reference evidence="3 4" key="1">
    <citation type="journal article" date="2017" name="Front. Cell. Infect. Microbiol.">
        <title>Whole Genome Sequence and Phylogenetic Analysis Show Helicobacter pylori Strains from Latin America Have Followed a Unique Evolution Pathway.</title>
        <authorList>
            <person name="Munoz-Ramirez Z.Y."/>
            <person name="Mendez-Tenorio A."/>
            <person name="Kato I."/>
            <person name="Bravo M.M."/>
            <person name="Rizzato C."/>
            <person name="Thorell K."/>
            <person name="Torres R.C."/>
            <person name="Aviles-Jimenez F."/>
            <person name="Camorlinga M."/>
            <person name="Canzian F."/>
            <person name="Torres J."/>
        </authorList>
    </citation>
    <scope>NUCLEOTIDE SEQUENCE [LARGE SCALE GENOMIC DNA]</scope>
    <source>
        <strain evidence="3 4">CC26084</strain>
    </source>
</reference>
<evidence type="ECO:0000313" key="2">
    <source>
        <dbReference type="EMBL" id="OOP94526.1"/>
    </source>
</evidence>
<comment type="caution">
    <text evidence="3">The sequence shown here is derived from an EMBL/GenBank/DDBJ whole genome shotgun (WGS) entry which is preliminary data.</text>
</comment>
<sequence>PPKQKSQISLVFGMNALVPLGTM</sequence>
<dbReference type="GO" id="GO:0004519">
    <property type="term" value="F:endonuclease activity"/>
    <property type="evidence" value="ECO:0007669"/>
    <property type="project" value="UniProtKB-KW"/>
</dbReference>
<keyword evidence="3" id="KW-0540">Nuclease</keyword>
<dbReference type="EMBL" id="MUOR01000063">
    <property type="protein sequence ID" value="OOP94467.1"/>
    <property type="molecule type" value="Genomic_DNA"/>
</dbReference>
<evidence type="ECO:0000313" key="3">
    <source>
        <dbReference type="EMBL" id="OOP94552.1"/>
    </source>
</evidence>
<dbReference type="EMBL" id="MUOR01000062">
    <property type="protein sequence ID" value="OOP94526.1"/>
    <property type="molecule type" value="Genomic_DNA"/>
</dbReference>
<dbReference type="AlphaFoldDB" id="A0AB36KCH5"/>
<dbReference type="EMBL" id="MUOR01000061">
    <property type="protein sequence ID" value="OOP94552.1"/>
    <property type="molecule type" value="Genomic_DNA"/>
</dbReference>
<gene>
    <name evidence="3" type="ORF">B0X41_07220</name>
    <name evidence="2" type="ORF">B0X41_07355</name>
    <name evidence="1" type="ORF">B0X41_07620</name>
</gene>